<dbReference type="SUPFAM" id="SSF55729">
    <property type="entry name" value="Acyl-CoA N-acyltransferases (Nat)"/>
    <property type="match status" value="1"/>
</dbReference>
<reference evidence="4 5" key="1">
    <citation type="submission" date="2020-07" db="EMBL/GenBank/DDBJ databases">
        <title>Screening of a cold-adapted Planococcus bacterium producing protease in traditional shrimp paste and protease identification by genome sequencing.</title>
        <authorList>
            <person name="Gao R."/>
            <person name="Leng W."/>
            <person name="Chu Q."/>
            <person name="Wu X."/>
            <person name="Liu H."/>
            <person name="Li X."/>
        </authorList>
    </citation>
    <scope>NUCLEOTIDE SEQUENCE [LARGE SCALE GENOMIC DNA]</scope>
    <source>
        <strain evidence="4 5">XJ11</strain>
    </source>
</reference>
<dbReference type="InterPro" id="IPR016181">
    <property type="entry name" value="Acyl_CoA_acyltransferase"/>
</dbReference>
<dbReference type="Gene3D" id="3.40.630.30">
    <property type="match status" value="1"/>
</dbReference>
<evidence type="ECO:0000259" key="3">
    <source>
        <dbReference type="PROSITE" id="PS51186"/>
    </source>
</evidence>
<dbReference type="PANTHER" id="PTHR43800:SF1">
    <property type="entry name" value="PEPTIDYL-LYSINE N-ACETYLTRANSFERASE YJAB"/>
    <property type="match status" value="1"/>
</dbReference>
<evidence type="ECO:0000256" key="1">
    <source>
        <dbReference type="ARBA" id="ARBA00022679"/>
    </source>
</evidence>
<dbReference type="RefSeq" id="WP_182092193.1">
    <property type="nucleotide sequence ID" value="NZ_CP059540.1"/>
</dbReference>
<dbReference type="Pfam" id="PF00583">
    <property type="entry name" value="Acetyltransf_1"/>
    <property type="match status" value="1"/>
</dbReference>
<keyword evidence="5" id="KW-1185">Reference proteome</keyword>
<dbReference type="GO" id="GO:0016747">
    <property type="term" value="F:acyltransferase activity, transferring groups other than amino-acyl groups"/>
    <property type="evidence" value="ECO:0007669"/>
    <property type="project" value="InterPro"/>
</dbReference>
<keyword evidence="1 4" id="KW-0808">Transferase</keyword>
<accession>A0A7D7MBL9</accession>
<dbReference type="Proteomes" id="UP000514716">
    <property type="component" value="Chromosome"/>
</dbReference>
<name>A0A7D7MBL9_PLAMR</name>
<proteinExistence type="predicted"/>
<feature type="domain" description="N-acetyltransferase" evidence="3">
    <location>
        <begin position="1"/>
        <end position="139"/>
    </location>
</feature>
<protein>
    <submittedName>
        <fullName evidence="4">GNAT family N-acetyltransferase</fullName>
    </submittedName>
</protein>
<evidence type="ECO:0000256" key="2">
    <source>
        <dbReference type="ARBA" id="ARBA00023315"/>
    </source>
</evidence>
<dbReference type="CDD" id="cd04301">
    <property type="entry name" value="NAT_SF"/>
    <property type="match status" value="1"/>
</dbReference>
<evidence type="ECO:0000313" key="4">
    <source>
        <dbReference type="EMBL" id="QMT17635.1"/>
    </source>
</evidence>
<dbReference type="PROSITE" id="PS51186">
    <property type="entry name" value="GNAT"/>
    <property type="match status" value="1"/>
</dbReference>
<organism evidence="4 5">
    <name type="scientific">Planococcus maritimus</name>
    <dbReference type="NCBI Taxonomy" id="192421"/>
    <lineage>
        <taxon>Bacteria</taxon>
        <taxon>Bacillati</taxon>
        <taxon>Bacillota</taxon>
        <taxon>Bacilli</taxon>
        <taxon>Bacillales</taxon>
        <taxon>Caryophanaceae</taxon>
        <taxon>Planococcus</taxon>
    </lineage>
</organism>
<evidence type="ECO:0000313" key="5">
    <source>
        <dbReference type="Proteomes" id="UP000514716"/>
    </source>
</evidence>
<keyword evidence="2" id="KW-0012">Acyltransferase</keyword>
<dbReference type="KEGG" id="pdec:H1Q58_00985"/>
<dbReference type="PANTHER" id="PTHR43800">
    <property type="entry name" value="PEPTIDYL-LYSINE N-ACETYLTRANSFERASE YJAB"/>
    <property type="match status" value="1"/>
</dbReference>
<gene>
    <name evidence="4" type="ORF">H1Q58_00985</name>
</gene>
<sequence length="140" mass="16240">MKITMGQDRQDSELIRQKVIEHNMKMLPDRVKTPVEQLNFVLRNEDGTILGGLTATMFWQHLHVDFLWVDDSLRGKGQGSALLEQMEQAAKDKGCRLITLDTFSFQAPDFYKRNGYEVFGVLEDHPKGFSQYFLQKRLDT</sequence>
<dbReference type="InterPro" id="IPR000182">
    <property type="entry name" value="GNAT_dom"/>
</dbReference>
<dbReference type="EMBL" id="CP059540">
    <property type="protein sequence ID" value="QMT17635.1"/>
    <property type="molecule type" value="Genomic_DNA"/>
</dbReference>
<dbReference type="AlphaFoldDB" id="A0A7D7MBL9"/>